<organism evidence="5 6">
    <name type="scientific">Cardiosporidium cionae</name>
    <dbReference type="NCBI Taxonomy" id="476202"/>
    <lineage>
        <taxon>Eukaryota</taxon>
        <taxon>Sar</taxon>
        <taxon>Alveolata</taxon>
        <taxon>Apicomplexa</taxon>
        <taxon>Aconoidasida</taxon>
        <taxon>Nephromycida</taxon>
        <taxon>Cardiosporidium</taxon>
    </lineage>
</organism>
<reference evidence="5 6" key="1">
    <citation type="journal article" date="2020" name="bioRxiv">
        <title>Metabolic contributions of an alphaproteobacterial endosymbiont in the apicomplexan Cardiosporidium cionae.</title>
        <authorList>
            <person name="Hunter E.S."/>
            <person name="Paight C.J."/>
            <person name="Lane C.E."/>
        </authorList>
    </citation>
    <scope>NUCLEOTIDE SEQUENCE [LARGE SCALE GENOMIC DNA]</scope>
    <source>
        <strain evidence="5">ESH_2018</strain>
    </source>
</reference>
<protein>
    <recommendedName>
        <fullName evidence="4">RRM domain-containing protein</fullName>
    </recommendedName>
</protein>
<keyword evidence="6" id="KW-1185">Reference proteome</keyword>
<accession>A0ABQ7JFG1</accession>
<dbReference type="SUPFAM" id="SSF54928">
    <property type="entry name" value="RNA-binding domain, RBD"/>
    <property type="match status" value="1"/>
</dbReference>
<dbReference type="InterPro" id="IPR012677">
    <property type="entry name" value="Nucleotide-bd_a/b_plait_sf"/>
</dbReference>
<evidence type="ECO:0000256" key="2">
    <source>
        <dbReference type="ARBA" id="ARBA00023242"/>
    </source>
</evidence>
<evidence type="ECO:0000256" key="3">
    <source>
        <dbReference type="PROSITE-ProRule" id="PRU00176"/>
    </source>
</evidence>
<evidence type="ECO:0000259" key="4">
    <source>
        <dbReference type="PROSITE" id="PS50102"/>
    </source>
</evidence>
<dbReference type="Proteomes" id="UP000823046">
    <property type="component" value="Unassembled WGS sequence"/>
</dbReference>
<dbReference type="Gene3D" id="3.30.70.330">
    <property type="match status" value="1"/>
</dbReference>
<dbReference type="SMART" id="SM00360">
    <property type="entry name" value="RRM"/>
    <property type="match status" value="1"/>
</dbReference>
<comment type="subcellular location">
    <subcellularLocation>
        <location evidence="1">Nucleus</location>
    </subcellularLocation>
</comment>
<name>A0ABQ7JFG1_9APIC</name>
<keyword evidence="3" id="KW-0694">RNA-binding</keyword>
<dbReference type="Pfam" id="PF00076">
    <property type="entry name" value="RRM_1"/>
    <property type="match status" value="1"/>
</dbReference>
<proteinExistence type="predicted"/>
<dbReference type="PANTHER" id="PTHR48033:SF10">
    <property type="entry name" value="RNA-BINDING PROTEIN SQUID"/>
    <property type="match status" value="1"/>
</dbReference>
<evidence type="ECO:0000256" key="1">
    <source>
        <dbReference type="ARBA" id="ARBA00004123"/>
    </source>
</evidence>
<dbReference type="PANTHER" id="PTHR48033">
    <property type="entry name" value="RNA-BINDING (RRM/RBD/RNP MOTIFS) FAMILY PROTEIN"/>
    <property type="match status" value="1"/>
</dbReference>
<dbReference type="InterPro" id="IPR000504">
    <property type="entry name" value="RRM_dom"/>
</dbReference>
<dbReference type="InterPro" id="IPR035979">
    <property type="entry name" value="RBD_domain_sf"/>
</dbReference>
<evidence type="ECO:0000313" key="6">
    <source>
        <dbReference type="Proteomes" id="UP000823046"/>
    </source>
</evidence>
<sequence length="125" mass="14039">MRGETYEDGKIFVGGLSQESTKESMRRHFAEFGNITDCVVMVDNATGRSRGFGFVTFDNAEAIDAVLASKQMLDGKEVGLRVACSLCFRLNVLNVQSVYGDFHSSLDFVIEFVEVELRKWCAFFE</sequence>
<gene>
    <name evidence="5" type="ORF">IE077_003339</name>
</gene>
<feature type="domain" description="RRM" evidence="4">
    <location>
        <begin position="9"/>
        <end position="82"/>
    </location>
</feature>
<dbReference type="EMBL" id="JADAQX010000038">
    <property type="protein sequence ID" value="KAF8822614.1"/>
    <property type="molecule type" value="Genomic_DNA"/>
</dbReference>
<keyword evidence="2" id="KW-0539">Nucleus</keyword>
<evidence type="ECO:0000313" key="5">
    <source>
        <dbReference type="EMBL" id="KAF8822614.1"/>
    </source>
</evidence>
<dbReference type="PROSITE" id="PS50102">
    <property type="entry name" value="RRM"/>
    <property type="match status" value="1"/>
</dbReference>
<comment type="caution">
    <text evidence="5">The sequence shown here is derived from an EMBL/GenBank/DDBJ whole genome shotgun (WGS) entry which is preliminary data.</text>
</comment>